<dbReference type="AlphaFoldDB" id="A0AA88T401"/>
<reference evidence="4" key="1">
    <citation type="submission" date="2023-08" db="EMBL/GenBank/DDBJ databases">
        <title>Pelteobagrus vachellii genome.</title>
        <authorList>
            <person name="Liu H."/>
        </authorList>
    </citation>
    <scope>NUCLEOTIDE SEQUENCE</scope>
    <source>
        <strain evidence="4">PRFRI_2022a</strain>
        <tissue evidence="4">Muscle</tissue>
    </source>
</reference>
<feature type="chain" id="PRO_5041694359" description="Fibronectin type-III domain-containing protein" evidence="2">
    <location>
        <begin position="23"/>
        <end position="437"/>
    </location>
</feature>
<feature type="signal peptide" evidence="2">
    <location>
        <begin position="1"/>
        <end position="22"/>
    </location>
</feature>
<evidence type="ECO:0000256" key="2">
    <source>
        <dbReference type="SAM" id="SignalP"/>
    </source>
</evidence>
<dbReference type="InterPro" id="IPR003961">
    <property type="entry name" value="FN3_dom"/>
</dbReference>
<evidence type="ECO:0000256" key="1">
    <source>
        <dbReference type="SAM" id="Phobius"/>
    </source>
</evidence>
<dbReference type="Proteomes" id="UP001187315">
    <property type="component" value="Unassembled WGS sequence"/>
</dbReference>
<accession>A0AA88T401</accession>
<keyword evidence="1" id="KW-0472">Membrane</keyword>
<keyword evidence="2" id="KW-0732">Signal</keyword>
<gene>
    <name evidence="4" type="ORF">Q7C36_004403</name>
</gene>
<feature type="domain" description="Fibronectin type-III" evidence="3">
    <location>
        <begin position="21"/>
        <end position="86"/>
    </location>
</feature>
<keyword evidence="1" id="KW-0812">Transmembrane</keyword>
<dbReference type="EMBL" id="JAVHJS010000004">
    <property type="protein sequence ID" value="KAK2860237.1"/>
    <property type="molecule type" value="Genomic_DNA"/>
</dbReference>
<dbReference type="GO" id="GO:0005886">
    <property type="term" value="C:plasma membrane"/>
    <property type="evidence" value="ECO:0007669"/>
    <property type="project" value="TreeGrafter"/>
</dbReference>
<dbReference type="InterPro" id="IPR036116">
    <property type="entry name" value="FN3_sf"/>
</dbReference>
<organism evidence="4 5">
    <name type="scientific">Tachysurus vachellii</name>
    <name type="common">Darkbarbel catfish</name>
    <name type="synonym">Pelteobagrus vachellii</name>
    <dbReference type="NCBI Taxonomy" id="175792"/>
    <lineage>
        <taxon>Eukaryota</taxon>
        <taxon>Metazoa</taxon>
        <taxon>Chordata</taxon>
        <taxon>Craniata</taxon>
        <taxon>Vertebrata</taxon>
        <taxon>Euteleostomi</taxon>
        <taxon>Actinopterygii</taxon>
        <taxon>Neopterygii</taxon>
        <taxon>Teleostei</taxon>
        <taxon>Ostariophysi</taxon>
        <taxon>Siluriformes</taxon>
        <taxon>Bagridae</taxon>
        <taxon>Tachysurus</taxon>
    </lineage>
</organism>
<dbReference type="InterPro" id="IPR013783">
    <property type="entry name" value="Ig-like_fold"/>
</dbReference>
<keyword evidence="5" id="KW-1185">Reference proteome</keyword>
<dbReference type="PANTHER" id="PTHR20859">
    <property type="entry name" value="INTERFERON/INTERLEUKIN RECEPTOR"/>
    <property type="match status" value="1"/>
</dbReference>
<feature type="transmembrane region" description="Helical" evidence="1">
    <location>
        <begin position="237"/>
        <end position="257"/>
    </location>
</feature>
<dbReference type="PANTHER" id="PTHR20859:SF53">
    <property type="entry name" value="INTERLEUKIN-22 RECEPTOR SUBUNIT ALPHA-1"/>
    <property type="match status" value="1"/>
</dbReference>
<evidence type="ECO:0000313" key="5">
    <source>
        <dbReference type="Proteomes" id="UP001187315"/>
    </source>
</evidence>
<name>A0AA88T401_TACVA</name>
<keyword evidence="1" id="KW-1133">Transmembrane helix</keyword>
<dbReference type="SUPFAM" id="SSF49265">
    <property type="entry name" value="Fibronectin type III"/>
    <property type="match status" value="1"/>
</dbReference>
<protein>
    <recommendedName>
        <fullName evidence="3">Fibronectin type-III domain-containing protein</fullName>
    </recommendedName>
</protein>
<evidence type="ECO:0000259" key="3">
    <source>
        <dbReference type="Pfam" id="PF01108"/>
    </source>
</evidence>
<dbReference type="GO" id="GO:0004896">
    <property type="term" value="F:cytokine receptor activity"/>
    <property type="evidence" value="ECO:0007669"/>
    <property type="project" value="TreeGrafter"/>
</dbReference>
<dbReference type="Gene3D" id="2.60.40.10">
    <property type="entry name" value="Immunoglobulins"/>
    <property type="match status" value="1"/>
</dbReference>
<proteinExistence type="predicted"/>
<evidence type="ECO:0000313" key="4">
    <source>
        <dbReference type="EMBL" id="KAK2860237.1"/>
    </source>
</evidence>
<sequence length="437" mass="48643">MWSVPLILCLISLVVNVGPSFSSCTTSVSVKDLGCQLNWSCSAVTSTMTFTVQTKVQGVDWQNVSQCVQITSSSCDLSQVFTDLELYKFVRLELNQGHGKINLTSTELCDPLNELNPIFSPPSLSLSLKEQQLLVEVIFPCAPYAICQTEKQGTDDELEKQTCCPLTDFLPLNTTVTLYNKHDGNVIQTLTEVVDASPCKLNFEFTPGNEYCAVAHFASSPLSKPECIHIPLEYPNLFIQALCGVFVAFLLIMGFVLRRWCCLCASTDLRLPKSLMSLQIQDPEGSVVDEPRQADFEEEEPIVHLSIISLNDMLPSNPHSFYPHFHCLGDQYYTTAIMPDRFCDGNDTVYYSRDVETDGVADCASPNHYPWPRWSSLPVLRTGMVCLLGNFLPSEFSMIPLSSVRVAEEQIAKMESDHSITVLPDMYSDSDSSIVIC</sequence>
<dbReference type="InterPro" id="IPR050650">
    <property type="entry name" value="Type-II_Cytokine-TF_Rcpt"/>
</dbReference>
<comment type="caution">
    <text evidence="4">The sequence shown here is derived from an EMBL/GenBank/DDBJ whole genome shotgun (WGS) entry which is preliminary data.</text>
</comment>
<dbReference type="Pfam" id="PF01108">
    <property type="entry name" value="Tissue_fac"/>
    <property type="match status" value="1"/>
</dbReference>